<dbReference type="PRINTS" id="PR00053">
    <property type="entry name" value="FORKHEAD"/>
</dbReference>
<dbReference type="InterPro" id="IPR030456">
    <property type="entry name" value="TF_fork_head_CS_2"/>
</dbReference>
<dbReference type="WBParaSite" id="MCU_010073-RB">
    <property type="protein sequence ID" value="MCU_010073-RB"/>
    <property type="gene ID" value="MCU_010073"/>
</dbReference>
<dbReference type="Pfam" id="PF00250">
    <property type="entry name" value="Forkhead"/>
    <property type="match status" value="1"/>
</dbReference>
<evidence type="ECO:0000256" key="6">
    <source>
        <dbReference type="ARBA" id="ARBA00023242"/>
    </source>
</evidence>
<keyword evidence="2" id="KW-0805">Transcription regulation</keyword>
<dbReference type="CDD" id="cd20023">
    <property type="entry name" value="FH_FOXJ1"/>
    <property type="match status" value="1"/>
</dbReference>
<evidence type="ECO:0000256" key="4">
    <source>
        <dbReference type="ARBA" id="ARBA00023159"/>
    </source>
</evidence>
<evidence type="ECO:0000256" key="7">
    <source>
        <dbReference type="ARBA" id="ARBA00034770"/>
    </source>
</evidence>
<dbReference type="Gene3D" id="1.10.10.10">
    <property type="entry name" value="Winged helix-like DNA-binding domain superfamily/Winged helix DNA-binding domain"/>
    <property type="match status" value="1"/>
</dbReference>
<evidence type="ECO:0000256" key="5">
    <source>
        <dbReference type="ARBA" id="ARBA00023163"/>
    </source>
</evidence>
<dbReference type="PANTHER" id="PTHR46805">
    <property type="entry name" value="FORKHEAD BOX PROTEIN J1"/>
    <property type="match status" value="1"/>
</dbReference>
<keyword evidence="6 8" id="KW-0539">Nucleus</keyword>
<dbReference type="InterPro" id="IPR036390">
    <property type="entry name" value="WH_DNA-bd_sf"/>
</dbReference>
<keyword evidence="3 8" id="KW-0238">DNA-binding</keyword>
<dbReference type="SUPFAM" id="SSF46785">
    <property type="entry name" value="Winged helix' DNA-binding domain"/>
    <property type="match status" value="1"/>
</dbReference>
<dbReference type="InterPro" id="IPR036388">
    <property type="entry name" value="WH-like_DNA-bd_sf"/>
</dbReference>
<sequence>MTEASIVSRDSTHHILANGSNFSSMRPNFRSSFPASNGTSGLSSLAQRFRENWLKCNPPFRDTDDSLTNLTWLFDMSPFSLESDGLGTNKNNRFIADRPAVFPSAKISWQPTHPYAGSLLDPQVRMDYRTKWTGKPPFSYASLICLAMRELGKPKVTLSDIYGWIMTNFAYYRHTDSSWQNSVRHNLSLNKCFEKVPREKGERGKGGFWRVNPRHADWLEANLAKCRRAAPPPGPPPPIPRSLLLEKQQEQQHTDGFYFTFPQQQQQQPPPPQNAPTLICYQSVAMPPDVSNEVEAVTVKEAPDPAHQQPPAPPPQPPPQPHVRRRKTPPCSMYPTAEKAEGEPDLVEVIRRPPQYPAFTNRKRLALGASASRNRPPYGTLTAPAWSQPVGFKREPGRSNCNDGYYDSKSWKAEDGCGRASHFQSSSFAIRRRRTRELMDTTDPFYVPPRRPQFPQSSDATYEYKPTTSISSAYPYTSTSDDSTSCKRRVETQVRHDLPEEQTLLLPDHLNLSCLDSLSNITAEPTSMETNSAVMSSWKEDFLDFPGVLPWQTVSSSVDESSNLTVECNTPDLEPTGRAIQSSTSSSPSPLASFASFGQSTASSASSNADSGVASLVNPSDGLDLGPLDLDFDTVSSALNDLVESNGCSIPPIDVDFGDLGDSIHKSLAATPLTNSTSSFSQHSGDGYADSAWNYGVGGTAGGGFYENGLSLT</sequence>
<feature type="compositionally biased region" description="Pro residues" evidence="9">
    <location>
        <begin position="308"/>
        <end position="321"/>
    </location>
</feature>
<dbReference type="GO" id="GO:0005634">
    <property type="term" value="C:nucleus"/>
    <property type="evidence" value="ECO:0007669"/>
    <property type="project" value="UniProtKB-SubCell"/>
</dbReference>
<organism evidence="11">
    <name type="scientific">Mesocestoides corti</name>
    <name type="common">Flatworm</name>
    <dbReference type="NCBI Taxonomy" id="53468"/>
    <lineage>
        <taxon>Eukaryota</taxon>
        <taxon>Metazoa</taxon>
        <taxon>Spiralia</taxon>
        <taxon>Lophotrochozoa</taxon>
        <taxon>Platyhelminthes</taxon>
        <taxon>Cestoda</taxon>
        <taxon>Eucestoda</taxon>
        <taxon>Cyclophyllidea</taxon>
        <taxon>Mesocestoididae</taxon>
        <taxon>Mesocestoides</taxon>
    </lineage>
</organism>
<dbReference type="PROSITE" id="PS00658">
    <property type="entry name" value="FORK_HEAD_2"/>
    <property type="match status" value="1"/>
</dbReference>
<feature type="domain" description="Fork-head" evidence="10">
    <location>
        <begin position="135"/>
        <end position="229"/>
    </location>
</feature>
<dbReference type="SMART" id="SM00339">
    <property type="entry name" value="FH"/>
    <property type="match status" value="1"/>
</dbReference>
<dbReference type="InterPro" id="IPR047513">
    <property type="entry name" value="FOXJ1"/>
</dbReference>
<keyword evidence="4" id="KW-0010">Activator</keyword>
<keyword evidence="1" id="KW-0970">Cilium biogenesis/degradation</keyword>
<accession>A0A5K3FUB3</accession>
<protein>
    <submittedName>
        <fullName evidence="11">Fork-head domain-containing protein</fullName>
    </submittedName>
</protein>
<feature type="region of interest" description="Disordered" evidence="9">
    <location>
        <begin position="442"/>
        <end position="461"/>
    </location>
</feature>
<evidence type="ECO:0000256" key="3">
    <source>
        <dbReference type="ARBA" id="ARBA00023125"/>
    </source>
</evidence>
<evidence type="ECO:0000256" key="1">
    <source>
        <dbReference type="ARBA" id="ARBA00022794"/>
    </source>
</evidence>
<dbReference type="AlphaFoldDB" id="A0A5K3FUB3"/>
<proteinExistence type="inferred from homology"/>
<dbReference type="FunFam" id="1.10.10.10:FF:000135">
    <property type="entry name" value="forkhead box protein G1"/>
    <property type="match status" value="1"/>
</dbReference>
<dbReference type="InterPro" id="IPR018122">
    <property type="entry name" value="TF_fork_head_CS_1"/>
</dbReference>
<dbReference type="PANTHER" id="PTHR46805:SF1">
    <property type="entry name" value="FORKHEAD BOX PROTEIN J1"/>
    <property type="match status" value="1"/>
</dbReference>
<keyword evidence="5" id="KW-0804">Transcription</keyword>
<evidence type="ECO:0000259" key="10">
    <source>
        <dbReference type="PROSITE" id="PS50039"/>
    </source>
</evidence>
<dbReference type="PROSITE" id="PS00657">
    <property type="entry name" value="FORK_HEAD_1"/>
    <property type="match status" value="1"/>
</dbReference>
<dbReference type="GO" id="GO:0000981">
    <property type="term" value="F:DNA-binding transcription factor activity, RNA polymerase II-specific"/>
    <property type="evidence" value="ECO:0007669"/>
    <property type="project" value="TreeGrafter"/>
</dbReference>
<dbReference type="GO" id="GO:0000978">
    <property type="term" value="F:RNA polymerase II cis-regulatory region sequence-specific DNA binding"/>
    <property type="evidence" value="ECO:0007669"/>
    <property type="project" value="TreeGrafter"/>
</dbReference>
<name>A0A5K3FUB3_MESCO</name>
<evidence type="ECO:0000313" key="11">
    <source>
        <dbReference type="WBParaSite" id="MCU_010073-RB"/>
    </source>
</evidence>
<evidence type="ECO:0000256" key="2">
    <source>
        <dbReference type="ARBA" id="ARBA00023015"/>
    </source>
</evidence>
<evidence type="ECO:0000256" key="8">
    <source>
        <dbReference type="PROSITE-ProRule" id="PRU00089"/>
    </source>
</evidence>
<dbReference type="InterPro" id="IPR001766">
    <property type="entry name" value="Fork_head_dom"/>
</dbReference>
<dbReference type="InterPro" id="IPR047512">
    <property type="entry name" value="FH_FOXJ1"/>
</dbReference>
<feature type="DNA-binding region" description="Fork-head" evidence="8">
    <location>
        <begin position="135"/>
        <end position="229"/>
    </location>
</feature>
<comment type="similarity">
    <text evidence="7">Belongs to the FOXJ1 family.</text>
</comment>
<reference evidence="11" key="1">
    <citation type="submission" date="2019-11" db="UniProtKB">
        <authorList>
            <consortium name="WormBaseParasite"/>
        </authorList>
    </citation>
    <scope>IDENTIFICATION</scope>
</reference>
<dbReference type="GO" id="GO:0030030">
    <property type="term" value="P:cell projection organization"/>
    <property type="evidence" value="ECO:0007669"/>
    <property type="project" value="UniProtKB-KW"/>
</dbReference>
<feature type="region of interest" description="Disordered" evidence="9">
    <location>
        <begin position="303"/>
        <end position="344"/>
    </location>
</feature>
<evidence type="ECO:0000256" key="9">
    <source>
        <dbReference type="SAM" id="MobiDB-lite"/>
    </source>
</evidence>
<comment type="subcellular location">
    <subcellularLocation>
        <location evidence="8">Nucleus</location>
    </subcellularLocation>
</comment>
<dbReference type="PROSITE" id="PS50039">
    <property type="entry name" value="FORK_HEAD_3"/>
    <property type="match status" value="1"/>
</dbReference>